<sequence length="56" mass="6384">MILAPCKRGANKGKRKVAVQAKEEGIDYAHNFIDESSRGEDRHAQALEDLLQHYFK</sequence>
<dbReference type="PANTHER" id="PTHR43339:SF1">
    <property type="entry name" value="RUBRERYTHRIN"/>
    <property type="match status" value="1"/>
</dbReference>
<reference evidence="2" key="1">
    <citation type="journal article" date="2017" name="Appl. Environ. Microbiol.">
        <title>Genomic analysis of Calderihabitans maritimus KKC1, a thermophilic hydrogenogenic carboxydotrophic bacterium isolated from marine sediment.</title>
        <authorList>
            <person name="Omae K."/>
            <person name="Yoneda Y."/>
            <person name="Fukuyama Y."/>
            <person name="Yoshida T."/>
            <person name="Sako Y."/>
        </authorList>
    </citation>
    <scope>NUCLEOTIDE SEQUENCE [LARGE SCALE GENOMIC DNA]</scope>
    <source>
        <strain evidence="2">KKC1</strain>
    </source>
</reference>
<organism evidence="1 2">
    <name type="scientific">Calderihabitans maritimus</name>
    <dbReference type="NCBI Taxonomy" id="1246530"/>
    <lineage>
        <taxon>Bacteria</taxon>
        <taxon>Bacillati</taxon>
        <taxon>Bacillota</taxon>
        <taxon>Clostridia</taxon>
        <taxon>Neomoorellales</taxon>
        <taxon>Calderihabitantaceae</taxon>
        <taxon>Calderihabitans</taxon>
    </lineage>
</organism>
<evidence type="ECO:0000313" key="2">
    <source>
        <dbReference type="Proteomes" id="UP000197032"/>
    </source>
</evidence>
<proteinExistence type="predicted"/>
<evidence type="ECO:0000313" key="1">
    <source>
        <dbReference type="EMBL" id="GAW92533.1"/>
    </source>
</evidence>
<dbReference type="AlphaFoldDB" id="A0A1Z5HSM7"/>
<dbReference type="EMBL" id="BDGJ01000084">
    <property type="protein sequence ID" value="GAW92533.1"/>
    <property type="molecule type" value="Genomic_DNA"/>
</dbReference>
<keyword evidence="2" id="KW-1185">Reference proteome</keyword>
<name>A0A1Z5HSM7_9FIRM</name>
<accession>A0A1Z5HSM7</accession>
<dbReference type="Proteomes" id="UP000197032">
    <property type="component" value="Unassembled WGS sequence"/>
</dbReference>
<dbReference type="PANTHER" id="PTHR43339">
    <property type="entry name" value="RUBRERYTHRIN-RELATED"/>
    <property type="match status" value="1"/>
</dbReference>
<comment type="caution">
    <text evidence="1">The sequence shown here is derived from an EMBL/GenBank/DDBJ whole genome shotgun (WGS) entry which is preliminary data.</text>
</comment>
<dbReference type="InterPro" id="IPR052773">
    <property type="entry name" value="Anaerobic_Peroxidase-Rel"/>
</dbReference>
<protein>
    <submittedName>
        <fullName evidence="1">Rubrerythrin</fullName>
    </submittedName>
</protein>
<gene>
    <name evidence="1" type="ORF">KKC1_16870</name>
</gene>